<feature type="domain" description="Enoyl reductase (ER)" evidence="2">
    <location>
        <begin position="54"/>
        <end position="389"/>
    </location>
</feature>
<dbReference type="InterPro" id="IPR036291">
    <property type="entry name" value="NAD(P)-bd_dom_sf"/>
</dbReference>
<dbReference type="InterPro" id="IPR020843">
    <property type="entry name" value="ER"/>
</dbReference>
<dbReference type="EMBL" id="CAJNNW010015044">
    <property type="protein sequence ID" value="CAE8657260.1"/>
    <property type="molecule type" value="Genomic_DNA"/>
</dbReference>
<dbReference type="CDD" id="cd05289">
    <property type="entry name" value="MDR_like_2"/>
    <property type="match status" value="1"/>
</dbReference>
<dbReference type="SMART" id="SM00829">
    <property type="entry name" value="PKS_ER"/>
    <property type="match status" value="1"/>
</dbReference>
<dbReference type="SUPFAM" id="SSF51735">
    <property type="entry name" value="NAD(P)-binding Rossmann-fold domains"/>
    <property type="match status" value="1"/>
</dbReference>
<organism evidence="3 4">
    <name type="scientific">Polarella glacialis</name>
    <name type="common">Dinoflagellate</name>
    <dbReference type="NCBI Taxonomy" id="89957"/>
    <lineage>
        <taxon>Eukaryota</taxon>
        <taxon>Sar</taxon>
        <taxon>Alveolata</taxon>
        <taxon>Dinophyceae</taxon>
        <taxon>Suessiales</taxon>
        <taxon>Suessiaceae</taxon>
        <taxon>Polarella</taxon>
    </lineage>
</organism>
<dbReference type="InterPro" id="IPR050700">
    <property type="entry name" value="YIM1/Zinc_Alcohol_DH_Fams"/>
</dbReference>
<dbReference type="InterPro" id="IPR011032">
    <property type="entry name" value="GroES-like_sf"/>
</dbReference>
<gene>
    <name evidence="3" type="ORF">PGLA2088_LOCUS12708</name>
</gene>
<dbReference type="PANTHER" id="PTHR11695">
    <property type="entry name" value="ALCOHOL DEHYDROGENASE RELATED"/>
    <property type="match status" value="1"/>
</dbReference>
<dbReference type="Pfam" id="PF08240">
    <property type="entry name" value="ADH_N"/>
    <property type="match status" value="1"/>
</dbReference>
<dbReference type="Proteomes" id="UP000626109">
    <property type="component" value="Unassembled WGS sequence"/>
</dbReference>
<dbReference type="Pfam" id="PF13602">
    <property type="entry name" value="ADH_zinc_N_2"/>
    <property type="match status" value="1"/>
</dbReference>
<evidence type="ECO:0000313" key="4">
    <source>
        <dbReference type="Proteomes" id="UP000626109"/>
    </source>
</evidence>
<dbReference type="InterPro" id="IPR013154">
    <property type="entry name" value="ADH-like_N"/>
</dbReference>
<dbReference type="PROSITE" id="PS01162">
    <property type="entry name" value="QOR_ZETA_CRYSTAL"/>
    <property type="match status" value="1"/>
</dbReference>
<dbReference type="Gene3D" id="3.90.180.10">
    <property type="entry name" value="Medium-chain alcohol dehydrogenases, catalytic domain"/>
    <property type="match status" value="1"/>
</dbReference>
<dbReference type="InterPro" id="IPR002364">
    <property type="entry name" value="Quin_OxRdtase/zeta-crystal_CS"/>
</dbReference>
<dbReference type="Gene3D" id="3.40.50.720">
    <property type="entry name" value="NAD(P)-binding Rossmann-like Domain"/>
    <property type="match status" value="1"/>
</dbReference>
<dbReference type="GO" id="GO:0016491">
    <property type="term" value="F:oxidoreductase activity"/>
    <property type="evidence" value="ECO:0007669"/>
    <property type="project" value="UniProtKB-KW"/>
</dbReference>
<dbReference type="AlphaFoldDB" id="A0A813IPB0"/>
<accession>A0A813IPB0</accession>
<sequence>MLRPLLGVAVLHVLAVLAILGYEVWTITSSSFKHAAAEEDLGTTMRAAQFDKVGDASVIQLVDIPRPKCCDATQVLVRVVSGGLNPVDFKQRRNPNPPQLRPLPSVSGFDFAGHVEQLGAEVRGFKSSDAVFGMLPLLGQRWGAFQEYVVVDYKIIAHAPRSMPLHEAAGLPLVGLTVIQALAPVLDTWQRLGTNSSGKAILIHAGAGGVGSFAIQYCKHVLGMYVTTTASSGKNELVLSLGADVVVDYRKTQFEEVVHSQDVVLDTVTHEYEARTFAKPTVLKQNGEGHYIHVLSTDWQPNSRETSPLSIFAPLLKKWGYSLIASILKRGVYYHCNPVSPDGIGMQRIAAVVDQGKVRPVTDKTFPLRDTAAAHAYLEQGRVSGKVLIEVTAA</sequence>
<dbReference type="GO" id="GO:0005739">
    <property type="term" value="C:mitochondrion"/>
    <property type="evidence" value="ECO:0007669"/>
    <property type="project" value="TreeGrafter"/>
</dbReference>
<protein>
    <recommendedName>
        <fullName evidence="2">Enoyl reductase (ER) domain-containing protein</fullName>
    </recommendedName>
</protein>
<dbReference type="SUPFAM" id="SSF50129">
    <property type="entry name" value="GroES-like"/>
    <property type="match status" value="1"/>
</dbReference>
<name>A0A813IPB0_POLGL</name>
<evidence type="ECO:0000256" key="1">
    <source>
        <dbReference type="ARBA" id="ARBA00023002"/>
    </source>
</evidence>
<evidence type="ECO:0000259" key="2">
    <source>
        <dbReference type="SMART" id="SM00829"/>
    </source>
</evidence>
<keyword evidence="1" id="KW-0560">Oxidoreductase</keyword>
<dbReference type="PANTHER" id="PTHR11695:SF294">
    <property type="entry name" value="RETICULON-4-INTERACTING PROTEIN 1, MITOCHONDRIAL"/>
    <property type="match status" value="1"/>
</dbReference>
<proteinExistence type="predicted"/>
<reference evidence="3" key="1">
    <citation type="submission" date="2021-02" db="EMBL/GenBank/DDBJ databases">
        <authorList>
            <person name="Dougan E. K."/>
            <person name="Rhodes N."/>
            <person name="Thang M."/>
            <person name="Chan C."/>
        </authorList>
    </citation>
    <scope>NUCLEOTIDE SEQUENCE</scope>
</reference>
<evidence type="ECO:0000313" key="3">
    <source>
        <dbReference type="EMBL" id="CAE8657260.1"/>
    </source>
</evidence>
<comment type="caution">
    <text evidence="3">The sequence shown here is derived from an EMBL/GenBank/DDBJ whole genome shotgun (WGS) entry which is preliminary data.</text>
</comment>
<dbReference type="GO" id="GO:0008270">
    <property type="term" value="F:zinc ion binding"/>
    <property type="evidence" value="ECO:0007669"/>
    <property type="project" value="InterPro"/>
</dbReference>